<feature type="domain" description="AMP-dependent synthetase/ligase" evidence="6">
    <location>
        <begin position="29"/>
        <end position="465"/>
    </location>
</feature>
<comment type="similarity">
    <text evidence="2">Belongs to the ATP-dependent AMP-binding enzyme family.</text>
</comment>
<dbReference type="InterPro" id="IPR025110">
    <property type="entry name" value="AMP-bd_C"/>
</dbReference>
<comment type="subcellular location">
    <subcellularLocation>
        <location evidence="1">Peroxisome</location>
    </subcellularLocation>
</comment>
<reference evidence="10" key="1">
    <citation type="submission" date="2016-06" db="UniProtKB">
        <authorList>
            <consortium name="WormBaseParasite"/>
        </authorList>
    </citation>
    <scope>IDENTIFICATION</scope>
</reference>
<evidence type="ECO:0000313" key="8">
    <source>
        <dbReference type="EMBL" id="VDM37391.1"/>
    </source>
</evidence>
<reference evidence="8 9" key="2">
    <citation type="submission" date="2018-11" db="EMBL/GenBank/DDBJ databases">
        <authorList>
            <consortium name="Pathogen Informatics"/>
        </authorList>
    </citation>
    <scope>NUCLEOTIDE SEQUENCE [LARGE SCALE GENOMIC DNA]</scope>
</reference>
<evidence type="ECO:0000256" key="2">
    <source>
        <dbReference type="ARBA" id="ARBA00006432"/>
    </source>
</evidence>
<keyword evidence="5" id="KW-1133">Transmembrane helix</keyword>
<keyword evidence="5" id="KW-0812">Transmembrane</keyword>
<name>A0A183UC82_TOXCA</name>
<dbReference type="Proteomes" id="UP000050794">
    <property type="component" value="Unassembled WGS sequence"/>
</dbReference>
<dbReference type="GO" id="GO:0016405">
    <property type="term" value="F:CoA-ligase activity"/>
    <property type="evidence" value="ECO:0007669"/>
    <property type="project" value="TreeGrafter"/>
</dbReference>
<accession>A0A183UC82</accession>
<feature type="region of interest" description="Disordered" evidence="4">
    <location>
        <begin position="194"/>
        <end position="251"/>
    </location>
</feature>
<feature type="compositionally biased region" description="Basic residues" evidence="4">
    <location>
        <begin position="645"/>
        <end position="654"/>
    </location>
</feature>
<sequence length="654" mass="72021">MEVQNPFQILWEKIPSTNFTDFLLAKFSKYGSNLAMIDTESGKQWRYSEMRGWIEMCANRLREIGVNNINSRVAVITSTTGQALFVHFGCSLIGAVAVCINGFLSVGAIIIANDLRLTTSNSFVFGGEMRKPCSAKGDEIWQQVDISESTHAITESQFLSKVEEVKRKAIMRGGSRIKVVKLLDDVLSDVKLKKDGGATKRPSTIQQTTSQPPANDASPPIEPPQWSLTSPESSHNEDESEQAGENGQMPGMNVTSSKQTLLIFFSSGTTGLIKAVEISHRSLIVNIQQISCPIYGPPAIKERFLLTLCLHHIFGAISAYYALANGATLFCMSKYAAKNFLDSIEEYKINVVHVTPPIVQMLASDPLVEGRDLSNLRSVIVAGAPVDPSVMSVCKERLQLKDLRQAYGMTELGGLCTLSHFGCNNLASVGVPLPGMLVKVVHWETKELSAPNQVGQLLVMGPQVQPAFYKNPKATNDITDSLGYLKTGDAAYYDEDGYIYILDRMKDLIKYKGALVCPSEVENILRSHPGIDDCAVVGRQDHVSGEVPAAFVVKNAQYQLLASAEVRQHVAGKIAQFKELRGGVFFVSDIPRSICGKILRRQLKQYWDRERTASKDNLVIANADNVRNRRPNSSTEKRDSPVARSKVRSTKTIK</sequence>
<protein>
    <submittedName>
        <fullName evidence="10">AMP-binding domain-containing protein</fullName>
    </submittedName>
</protein>
<dbReference type="WBParaSite" id="TCNE_0000610201-mRNA-1">
    <property type="protein sequence ID" value="TCNE_0000610201-mRNA-1"/>
    <property type="gene ID" value="TCNE_0000610201"/>
</dbReference>
<proteinExistence type="inferred from homology"/>
<feature type="domain" description="AMP-binding enzyme C-terminal" evidence="7">
    <location>
        <begin position="520"/>
        <end position="597"/>
    </location>
</feature>
<evidence type="ECO:0000259" key="7">
    <source>
        <dbReference type="Pfam" id="PF13193"/>
    </source>
</evidence>
<dbReference type="PANTHER" id="PTHR24096:SF168">
    <property type="entry name" value="AMP-BINDING DOMAIN-CONTAINING PROTEIN"/>
    <property type="match status" value="1"/>
</dbReference>
<keyword evidence="9" id="KW-1185">Reference proteome</keyword>
<evidence type="ECO:0000256" key="3">
    <source>
        <dbReference type="ARBA" id="ARBA00023140"/>
    </source>
</evidence>
<feature type="transmembrane region" description="Helical" evidence="5">
    <location>
        <begin position="84"/>
        <end position="112"/>
    </location>
</feature>
<evidence type="ECO:0000313" key="10">
    <source>
        <dbReference type="WBParaSite" id="TCNE_0000610201-mRNA-1"/>
    </source>
</evidence>
<dbReference type="InterPro" id="IPR045851">
    <property type="entry name" value="AMP-bd_C_sf"/>
</dbReference>
<feature type="compositionally biased region" description="Polar residues" evidence="4">
    <location>
        <begin position="201"/>
        <end position="213"/>
    </location>
</feature>
<dbReference type="Pfam" id="PF13193">
    <property type="entry name" value="AMP-binding_C"/>
    <property type="match status" value="1"/>
</dbReference>
<dbReference type="Gene3D" id="2.30.38.10">
    <property type="entry name" value="Luciferase, Domain 3"/>
    <property type="match status" value="1"/>
</dbReference>
<dbReference type="InterPro" id="IPR042099">
    <property type="entry name" value="ANL_N_sf"/>
</dbReference>
<dbReference type="Gene3D" id="3.40.50.980">
    <property type="match status" value="2"/>
</dbReference>
<dbReference type="InterPro" id="IPR020845">
    <property type="entry name" value="AMP-binding_CS"/>
</dbReference>
<feature type="region of interest" description="Disordered" evidence="4">
    <location>
        <begin position="619"/>
        <end position="654"/>
    </location>
</feature>
<dbReference type="PANTHER" id="PTHR24096">
    <property type="entry name" value="LONG-CHAIN-FATTY-ACID--COA LIGASE"/>
    <property type="match status" value="1"/>
</dbReference>
<keyword evidence="3" id="KW-0576">Peroxisome</keyword>
<evidence type="ECO:0000313" key="9">
    <source>
        <dbReference type="Proteomes" id="UP000050794"/>
    </source>
</evidence>
<dbReference type="SUPFAM" id="SSF56801">
    <property type="entry name" value="Acetyl-CoA synthetase-like"/>
    <property type="match status" value="1"/>
</dbReference>
<dbReference type="Gene3D" id="3.30.300.30">
    <property type="match status" value="1"/>
</dbReference>
<organism evidence="9 10">
    <name type="scientific">Toxocara canis</name>
    <name type="common">Canine roundworm</name>
    <dbReference type="NCBI Taxonomy" id="6265"/>
    <lineage>
        <taxon>Eukaryota</taxon>
        <taxon>Metazoa</taxon>
        <taxon>Ecdysozoa</taxon>
        <taxon>Nematoda</taxon>
        <taxon>Chromadorea</taxon>
        <taxon>Rhabditida</taxon>
        <taxon>Spirurina</taxon>
        <taxon>Ascaridomorpha</taxon>
        <taxon>Ascaridoidea</taxon>
        <taxon>Toxocaridae</taxon>
        <taxon>Toxocara</taxon>
    </lineage>
</organism>
<evidence type="ECO:0000256" key="4">
    <source>
        <dbReference type="SAM" id="MobiDB-lite"/>
    </source>
</evidence>
<dbReference type="GO" id="GO:0005777">
    <property type="term" value="C:peroxisome"/>
    <property type="evidence" value="ECO:0007669"/>
    <property type="project" value="UniProtKB-SubCell"/>
</dbReference>
<dbReference type="PROSITE" id="PS00455">
    <property type="entry name" value="AMP_BINDING"/>
    <property type="match status" value="1"/>
</dbReference>
<keyword evidence="5" id="KW-0472">Membrane</keyword>
<evidence type="ECO:0000256" key="1">
    <source>
        <dbReference type="ARBA" id="ARBA00004275"/>
    </source>
</evidence>
<dbReference type="EMBL" id="UYWY01019438">
    <property type="protein sequence ID" value="VDM37391.1"/>
    <property type="molecule type" value="Genomic_DNA"/>
</dbReference>
<dbReference type="InterPro" id="IPR000873">
    <property type="entry name" value="AMP-dep_synth/lig_dom"/>
</dbReference>
<dbReference type="Pfam" id="PF00501">
    <property type="entry name" value="AMP-binding"/>
    <property type="match status" value="1"/>
</dbReference>
<dbReference type="FunFam" id="3.30.300.30:FF:000007">
    <property type="entry name" value="4-coumarate--CoA ligase 2"/>
    <property type="match status" value="1"/>
</dbReference>
<gene>
    <name evidence="8" type="ORF">TCNE_LOCUS6102</name>
</gene>
<dbReference type="Gene3D" id="3.40.50.12780">
    <property type="entry name" value="N-terminal domain of ligase-like"/>
    <property type="match status" value="1"/>
</dbReference>
<evidence type="ECO:0000259" key="6">
    <source>
        <dbReference type="Pfam" id="PF00501"/>
    </source>
</evidence>
<dbReference type="AlphaFoldDB" id="A0A183UC82"/>
<evidence type="ECO:0000256" key="5">
    <source>
        <dbReference type="SAM" id="Phobius"/>
    </source>
</evidence>